<comment type="subcellular location">
    <subcellularLocation>
        <location evidence="1">Periplasm</location>
    </subcellularLocation>
</comment>
<evidence type="ECO:0008006" key="9">
    <source>
        <dbReference type="Google" id="ProtNLM"/>
    </source>
</evidence>
<keyword evidence="4" id="KW-0456">Lyase</keyword>
<keyword evidence="8" id="KW-1185">Reference proteome</keyword>
<protein>
    <recommendedName>
        <fullName evidence="9">Alginate lyase</fullName>
    </recommendedName>
</protein>
<dbReference type="Pfam" id="PF07940">
    <property type="entry name" value="Hepar_II_III_C"/>
    <property type="match status" value="1"/>
</dbReference>
<dbReference type="Gene3D" id="2.70.98.70">
    <property type="match status" value="1"/>
</dbReference>
<accession>A0ABN1J5Z1</accession>
<comment type="caution">
    <text evidence="7">The sequence shown here is derived from an EMBL/GenBank/DDBJ whole genome shotgun (WGS) entry which is preliminary data.</text>
</comment>
<reference evidence="7 8" key="1">
    <citation type="journal article" date="2019" name="Int. J. Syst. Evol. Microbiol.">
        <title>The Global Catalogue of Microorganisms (GCM) 10K type strain sequencing project: providing services to taxonomists for standard genome sequencing and annotation.</title>
        <authorList>
            <consortium name="The Broad Institute Genomics Platform"/>
            <consortium name="The Broad Institute Genome Sequencing Center for Infectious Disease"/>
            <person name="Wu L."/>
            <person name="Ma J."/>
        </authorList>
    </citation>
    <scope>NUCLEOTIDE SEQUENCE [LARGE SCALE GENOMIC DNA]</scope>
    <source>
        <strain evidence="7 8">JCM 15974</strain>
    </source>
</reference>
<dbReference type="Pfam" id="PF05426">
    <property type="entry name" value="Alginate_lyase"/>
    <property type="match status" value="1"/>
</dbReference>
<dbReference type="PANTHER" id="PTHR39210:SF1">
    <property type="entry name" value="HEPARIN-SULFATE LYASE"/>
    <property type="match status" value="1"/>
</dbReference>
<dbReference type="PANTHER" id="PTHR39210">
    <property type="entry name" value="HEPARIN-SULFATE LYASE"/>
    <property type="match status" value="1"/>
</dbReference>
<dbReference type="InterPro" id="IPR008929">
    <property type="entry name" value="Chondroitin_lyas"/>
</dbReference>
<sequence length="757" mass="86108">MILSPSHIIRLRLDILCLALTLCILNFSCKSELKTDAKAEVKTETKNQKPVLSLSNSEANEIKELLNSNEILNNSFEEQKTKADKAIVNGIEVPVPKDPGGGYSHEKHKRNYGEMYAAGIAYMITRDSKYSEFVTNMLLAYADMYPQLPLHPKRKENHPAGKLFWQGLNESVWLVNTIQAYNLVSDAISPEDKKTIENNVFRKVAEFISVDSKKTFNKIHNHGTWAVAGVGMTGYVLKDQDMVDRALYGSNKDKKTGFLKQIDMLFSPEGYYSEGPYYQRYAMMPFMLFGQAIQRNQPDLKIFEYRDQLLGKAVTTVLQLTDENGAFFPFNDALKEKNYLTSELIFASNIAYAYYNDSSLLPITHEHNKVSISGAGLSVAKALQNFNAREYEKKSLLITDGKDGNDGGLALLRMPNLQRNEKLTTVFKFASQGMGHGHFDRLSLFLYDGKQEIIQDYGAARFLNVESKQGGRYLPENKTWAKQTIAHNTVTVDETSQFGANVKASSEVSPKLLFSNVRNKDLQIVSAKEENAYDDIAMQRTIALVEGKNSEQPPFVIDVYRISSANKHQYDLNFMYQGHLMETNFEYLKANTLSPLGTKNGYQHLWKLAEGKSDHNLATFTWLNKNRFYSISSLVSEDSKMVFSILGANDPEFNLRNDASYMLRENDKKDHVFVNIIEPHGNFDPKLESVQNPHSRVKHIQLLFSDENYTIVKAIFNNNENYTLAIVNNNHDPHKKHTVTVEDQEFQWTGNYNLKTN</sequence>
<keyword evidence="3" id="KW-0574">Periplasm</keyword>
<evidence type="ECO:0000256" key="3">
    <source>
        <dbReference type="ARBA" id="ARBA00022764"/>
    </source>
</evidence>
<dbReference type="EMBL" id="BAAAGE010000004">
    <property type="protein sequence ID" value="GAA0729842.1"/>
    <property type="molecule type" value="Genomic_DNA"/>
</dbReference>
<gene>
    <name evidence="7" type="ORF">GCM10009430_40430</name>
</gene>
<evidence type="ECO:0000313" key="8">
    <source>
        <dbReference type="Proteomes" id="UP001501758"/>
    </source>
</evidence>
<organism evidence="7 8">
    <name type="scientific">Aquimarina litoralis</name>
    <dbReference type="NCBI Taxonomy" id="584605"/>
    <lineage>
        <taxon>Bacteria</taxon>
        <taxon>Pseudomonadati</taxon>
        <taxon>Bacteroidota</taxon>
        <taxon>Flavobacteriia</taxon>
        <taxon>Flavobacteriales</taxon>
        <taxon>Flavobacteriaceae</taxon>
        <taxon>Aquimarina</taxon>
    </lineage>
</organism>
<dbReference type="Proteomes" id="UP001501758">
    <property type="component" value="Unassembled WGS sequence"/>
</dbReference>
<evidence type="ECO:0000256" key="1">
    <source>
        <dbReference type="ARBA" id="ARBA00004418"/>
    </source>
</evidence>
<name>A0ABN1J5Z1_9FLAO</name>
<evidence type="ECO:0000259" key="5">
    <source>
        <dbReference type="Pfam" id="PF05426"/>
    </source>
</evidence>
<evidence type="ECO:0000313" key="7">
    <source>
        <dbReference type="EMBL" id="GAA0729842.1"/>
    </source>
</evidence>
<evidence type="ECO:0000259" key="6">
    <source>
        <dbReference type="Pfam" id="PF07940"/>
    </source>
</evidence>
<dbReference type="InterPro" id="IPR008397">
    <property type="entry name" value="Alginate_lyase_dom"/>
</dbReference>
<evidence type="ECO:0000256" key="4">
    <source>
        <dbReference type="ARBA" id="ARBA00023239"/>
    </source>
</evidence>
<dbReference type="Gene3D" id="1.50.10.100">
    <property type="entry name" value="Chondroitin AC/alginate lyase"/>
    <property type="match status" value="1"/>
</dbReference>
<proteinExistence type="predicted"/>
<evidence type="ECO:0000256" key="2">
    <source>
        <dbReference type="ARBA" id="ARBA00022729"/>
    </source>
</evidence>
<feature type="domain" description="Heparinase II/III-like C-terminal" evidence="6">
    <location>
        <begin position="400"/>
        <end position="607"/>
    </location>
</feature>
<dbReference type="SUPFAM" id="SSF48230">
    <property type="entry name" value="Chondroitin AC/alginate lyase"/>
    <property type="match status" value="1"/>
</dbReference>
<keyword evidence="2" id="KW-0732">Signal</keyword>
<dbReference type="RefSeq" id="WP_343914060.1">
    <property type="nucleotide sequence ID" value="NZ_BAAAGE010000004.1"/>
</dbReference>
<dbReference type="InterPro" id="IPR012480">
    <property type="entry name" value="Hepar_II_III_C"/>
</dbReference>
<feature type="domain" description="Alginate lyase" evidence="5">
    <location>
        <begin position="83"/>
        <end position="324"/>
    </location>
</feature>